<keyword evidence="2" id="KW-1185">Reference proteome</keyword>
<organism evidence="1 2">
    <name type="scientific">Spiroplasma mirum ATCC 29335</name>
    <dbReference type="NCBI Taxonomy" id="838561"/>
    <lineage>
        <taxon>Bacteria</taxon>
        <taxon>Bacillati</taxon>
        <taxon>Mycoplasmatota</taxon>
        <taxon>Mollicutes</taxon>
        <taxon>Entomoplasmatales</taxon>
        <taxon>Spiroplasmataceae</taxon>
        <taxon>Spiroplasma</taxon>
    </lineage>
</organism>
<dbReference type="KEGG" id="smir:SMM_0522"/>
<dbReference type="KEGG" id="smia:P344_03075"/>
<protein>
    <submittedName>
        <fullName evidence="1">Uncharacterized protein</fullName>
    </submittedName>
</protein>
<dbReference type="Proteomes" id="UP000019260">
    <property type="component" value="Chromosome"/>
</dbReference>
<evidence type="ECO:0000313" key="2">
    <source>
        <dbReference type="Proteomes" id="UP000019260"/>
    </source>
</evidence>
<dbReference type="AlphaFoldDB" id="W0GQP0"/>
<dbReference type="STRING" id="838561.P344_03075"/>
<dbReference type="EMBL" id="CP006720">
    <property type="protein sequence ID" value="AHI57959.1"/>
    <property type="molecule type" value="Genomic_DNA"/>
</dbReference>
<gene>
    <name evidence="1" type="ORF">P344_03075</name>
</gene>
<accession>W0GQP0</accession>
<proteinExistence type="predicted"/>
<evidence type="ECO:0000313" key="1">
    <source>
        <dbReference type="EMBL" id="AHI57959.1"/>
    </source>
</evidence>
<dbReference type="RefSeq" id="WP_025317309.1">
    <property type="nucleotide sequence ID" value="NZ_CP002082.1"/>
</dbReference>
<dbReference type="HOGENOM" id="CLU_1371480_0_0_14"/>
<name>W0GQP0_9MOLU</name>
<reference evidence="1 2" key="1">
    <citation type="submission" date="2013-09" db="EMBL/GenBank/DDBJ databases">
        <title>Complete genome sequence of Spiroplasma mirum suckling mouse cataract agent.</title>
        <authorList>
            <person name="Landry C.A."/>
            <person name="Bastian F.O."/>
            <person name="Thune R.L."/>
        </authorList>
    </citation>
    <scope>NUCLEOTIDE SEQUENCE [LARGE SCALE GENOMIC DNA]</scope>
    <source>
        <strain evidence="1 2">SMCA</strain>
    </source>
</reference>
<dbReference type="OrthoDB" id="389104at2"/>
<dbReference type="PATRIC" id="fig|838561.3.peg.600"/>
<sequence length="199" mass="23481">MKHPHDEDTQTLISKYFDEVITSSDIDHTKRPGVVLEWAKEKELWEKQMDEQTQRELLLALKKSEYQKLHSSKLSQQAKLHKIHQFRLQELAKRAEYLEQLKRTSGKLPKVNKKMLNADVKIDDELKTIPQIDLAKIDDEHDNNDNYGTVLMREIARSLYDEHQMYNRPPVSATPVVVNKPPKIKKIRVRHRKGPKSKW</sequence>